<gene>
    <name evidence="1" type="ORF">RIF29_10066</name>
</gene>
<keyword evidence="2" id="KW-1185">Reference proteome</keyword>
<evidence type="ECO:0000313" key="1">
    <source>
        <dbReference type="EMBL" id="KAK7281789.1"/>
    </source>
</evidence>
<reference evidence="1 2" key="1">
    <citation type="submission" date="2024-01" db="EMBL/GenBank/DDBJ databases">
        <title>The genomes of 5 underutilized Papilionoideae crops provide insights into root nodulation and disease resistanc.</title>
        <authorList>
            <person name="Yuan L."/>
        </authorList>
    </citation>
    <scope>NUCLEOTIDE SEQUENCE [LARGE SCALE GENOMIC DNA]</scope>
    <source>
        <strain evidence="1">ZHUSHIDOU_FW_LH</strain>
        <tissue evidence="1">Leaf</tissue>
    </source>
</reference>
<dbReference type="AlphaFoldDB" id="A0AAN9FSE8"/>
<accession>A0AAN9FSE8</accession>
<name>A0AAN9FSE8_CROPI</name>
<proteinExistence type="predicted"/>
<comment type="caution">
    <text evidence="1">The sequence shown here is derived from an EMBL/GenBank/DDBJ whole genome shotgun (WGS) entry which is preliminary data.</text>
</comment>
<protein>
    <submittedName>
        <fullName evidence="1">Uncharacterized protein</fullName>
    </submittedName>
</protein>
<organism evidence="1 2">
    <name type="scientific">Crotalaria pallida</name>
    <name type="common">Smooth rattlebox</name>
    <name type="synonym">Crotalaria striata</name>
    <dbReference type="NCBI Taxonomy" id="3830"/>
    <lineage>
        <taxon>Eukaryota</taxon>
        <taxon>Viridiplantae</taxon>
        <taxon>Streptophyta</taxon>
        <taxon>Embryophyta</taxon>
        <taxon>Tracheophyta</taxon>
        <taxon>Spermatophyta</taxon>
        <taxon>Magnoliopsida</taxon>
        <taxon>eudicotyledons</taxon>
        <taxon>Gunneridae</taxon>
        <taxon>Pentapetalae</taxon>
        <taxon>rosids</taxon>
        <taxon>fabids</taxon>
        <taxon>Fabales</taxon>
        <taxon>Fabaceae</taxon>
        <taxon>Papilionoideae</taxon>
        <taxon>50 kb inversion clade</taxon>
        <taxon>genistoids sensu lato</taxon>
        <taxon>core genistoids</taxon>
        <taxon>Crotalarieae</taxon>
        <taxon>Crotalaria</taxon>
    </lineage>
</organism>
<evidence type="ECO:0000313" key="2">
    <source>
        <dbReference type="Proteomes" id="UP001372338"/>
    </source>
</evidence>
<sequence>MVEDKSAPLHLHNTLERPKLGPAWVVTALVCESSASSECYKDDGSGLSHVARRNFVVGHVFWCSRTGFGFHHSFGIFFLESEHMHSDCKALKSNSNTTKPCTKF</sequence>
<dbReference type="Proteomes" id="UP001372338">
    <property type="component" value="Unassembled WGS sequence"/>
</dbReference>
<dbReference type="EMBL" id="JAYWIO010000002">
    <property type="protein sequence ID" value="KAK7281789.1"/>
    <property type="molecule type" value="Genomic_DNA"/>
</dbReference>